<dbReference type="InterPro" id="IPR006442">
    <property type="entry name" value="Antitoxin_Phd/YefM"/>
</dbReference>
<proteinExistence type="inferred from homology"/>
<dbReference type="RefSeq" id="WP_134762941.1">
    <property type="nucleotide sequence ID" value="NZ_SOZD01000004.1"/>
</dbReference>
<dbReference type="Pfam" id="PF02604">
    <property type="entry name" value="PhdYeFM_antitox"/>
    <property type="match status" value="1"/>
</dbReference>
<protein>
    <recommendedName>
        <fullName evidence="2">Antitoxin</fullName>
    </recommendedName>
</protein>
<comment type="similarity">
    <text evidence="1 2">Belongs to the phD/YefM antitoxin family.</text>
</comment>
<dbReference type="Gene3D" id="3.40.1620.10">
    <property type="entry name" value="YefM-like domain"/>
    <property type="match status" value="1"/>
</dbReference>
<reference evidence="3 4" key="1">
    <citation type="submission" date="2019-03" db="EMBL/GenBank/DDBJ databases">
        <title>Jiella endophytica sp. nov., a novel endophytic bacterium isolated from root of Ficus microcarpa Linn. f.</title>
        <authorList>
            <person name="Tuo L."/>
        </authorList>
    </citation>
    <scope>NUCLEOTIDE SEQUENCE [LARGE SCALE GENOMIC DNA]</scope>
    <source>
        <strain evidence="3 4">CBS5Q-3</strain>
    </source>
</reference>
<dbReference type="EMBL" id="SOZD01000004">
    <property type="protein sequence ID" value="TFF22058.1"/>
    <property type="molecule type" value="Genomic_DNA"/>
</dbReference>
<evidence type="ECO:0000313" key="3">
    <source>
        <dbReference type="EMBL" id="TFF22058.1"/>
    </source>
</evidence>
<dbReference type="OrthoDB" id="72009at2"/>
<gene>
    <name evidence="3" type="ORF">E3C22_15550</name>
</gene>
<evidence type="ECO:0000256" key="2">
    <source>
        <dbReference type="RuleBase" id="RU362080"/>
    </source>
</evidence>
<dbReference type="InterPro" id="IPR036165">
    <property type="entry name" value="YefM-like_sf"/>
</dbReference>
<comment type="function">
    <text evidence="2">Antitoxin component of a type II toxin-antitoxin (TA) system.</text>
</comment>
<accession>A0A4Y8RHE2</accession>
<name>A0A4Y8RHE2_9HYPH</name>
<organism evidence="3 4">
    <name type="scientific">Jiella endophytica</name>
    <dbReference type="NCBI Taxonomy" id="2558362"/>
    <lineage>
        <taxon>Bacteria</taxon>
        <taxon>Pseudomonadati</taxon>
        <taxon>Pseudomonadota</taxon>
        <taxon>Alphaproteobacteria</taxon>
        <taxon>Hyphomicrobiales</taxon>
        <taxon>Aurantimonadaceae</taxon>
        <taxon>Jiella</taxon>
    </lineage>
</organism>
<comment type="caution">
    <text evidence="3">The sequence shown here is derived from an EMBL/GenBank/DDBJ whole genome shotgun (WGS) entry which is preliminary data.</text>
</comment>
<dbReference type="SUPFAM" id="SSF143120">
    <property type="entry name" value="YefM-like"/>
    <property type="match status" value="1"/>
</dbReference>
<keyword evidence="4" id="KW-1185">Reference proteome</keyword>
<evidence type="ECO:0000313" key="4">
    <source>
        <dbReference type="Proteomes" id="UP000298179"/>
    </source>
</evidence>
<dbReference type="NCBIfam" id="TIGR01552">
    <property type="entry name" value="phd_fam"/>
    <property type="match status" value="1"/>
</dbReference>
<evidence type="ECO:0000256" key="1">
    <source>
        <dbReference type="ARBA" id="ARBA00009981"/>
    </source>
</evidence>
<dbReference type="AlphaFoldDB" id="A0A4Y8RHE2"/>
<dbReference type="Proteomes" id="UP000298179">
    <property type="component" value="Unassembled WGS sequence"/>
</dbReference>
<sequence>MVTISSRELNQDIGAAKRAAAVAPVVVTDRGKAAFVLMSYEDFRRMSGETAGPTMLDLLASDDAAGIDIDFERPALDGRKVTF</sequence>